<keyword evidence="1" id="KW-0732">Signal</keyword>
<organism evidence="2 3">
    <name type="scientific">Candidatus Sulfuritelmatomonas gaucii</name>
    <dbReference type="NCBI Taxonomy" id="2043161"/>
    <lineage>
        <taxon>Bacteria</taxon>
        <taxon>Pseudomonadati</taxon>
        <taxon>Acidobacteriota</taxon>
        <taxon>Terriglobia</taxon>
        <taxon>Terriglobales</taxon>
        <taxon>Acidobacteriaceae</taxon>
        <taxon>Candidatus Sulfuritelmatomonas</taxon>
    </lineage>
</organism>
<gene>
    <name evidence="2" type="ORF">SBA5_330096</name>
</gene>
<evidence type="ECO:0000256" key="1">
    <source>
        <dbReference type="SAM" id="SignalP"/>
    </source>
</evidence>
<feature type="signal peptide" evidence="1">
    <location>
        <begin position="1"/>
        <end position="20"/>
    </location>
</feature>
<reference evidence="3" key="1">
    <citation type="submission" date="2018-02" db="EMBL/GenBank/DDBJ databases">
        <authorList>
            <person name="Hausmann B."/>
        </authorList>
    </citation>
    <scope>NUCLEOTIDE SEQUENCE [LARGE SCALE GENOMIC DNA]</scope>
    <source>
        <strain evidence="3">Peat soil MAG SbA5</strain>
    </source>
</reference>
<protein>
    <submittedName>
        <fullName evidence="2">Uncharacterized protein</fullName>
    </submittedName>
</protein>
<name>A0A2N9LG26_9BACT</name>
<dbReference type="EMBL" id="OKRB01000090">
    <property type="protein sequence ID" value="SPE22054.1"/>
    <property type="molecule type" value="Genomic_DNA"/>
</dbReference>
<accession>A0A2N9LG26</accession>
<evidence type="ECO:0000313" key="3">
    <source>
        <dbReference type="Proteomes" id="UP000239735"/>
    </source>
</evidence>
<dbReference type="AlphaFoldDB" id="A0A2N9LG26"/>
<sequence>MKAIIVIATFALLQTTVAYAANDGNRRDIPRPSGIYVLNEASDEQPVTTAYAPGLTSSPAYENDIEGHAVFVPIAKILPSVTQWGKFQWNWSYLDTLVQIAVSNHKKFSVELETGFQSSTTYKESLPSGFAAACGANCAPLFDVWVTGGSGGRCSSAYVLLPWVPKVQEFWWEAAFALSNHLRETGAYPWLTLVHVPGLSVYDEEIRLPTGKPAPDSNVQCPDGRYTLAPDYAVANDASDSRWQALGYSDSAAIDGFGLVAFAFTLAFPDRYMGLSLFNPGPDGIDFPNLTGDPVGYVASQIVREVTIIAPGRVQLQSDNLDSNFAQPEVLNLAAKYDDFIGWQTNKHAETGAGCDGGGPGSCGPDGQDSPYFQLLQNGAENGGEYLEVWSNDVVSYPESFDAGKAAGYFPVD</sequence>
<evidence type="ECO:0000313" key="2">
    <source>
        <dbReference type="EMBL" id="SPE22054.1"/>
    </source>
</evidence>
<dbReference type="Proteomes" id="UP000239735">
    <property type="component" value="Unassembled WGS sequence"/>
</dbReference>
<feature type="chain" id="PRO_5014737878" evidence="1">
    <location>
        <begin position="21"/>
        <end position="413"/>
    </location>
</feature>
<proteinExistence type="predicted"/>